<feature type="non-terminal residue" evidence="1">
    <location>
        <position position="1"/>
    </location>
</feature>
<accession>A0A1E5UK62</accession>
<reference evidence="1 2" key="1">
    <citation type="submission" date="2016-09" db="EMBL/GenBank/DDBJ databases">
        <title>The draft genome of Dichanthelium oligosanthes: A C3 panicoid grass species.</title>
        <authorList>
            <person name="Studer A.J."/>
            <person name="Schnable J.C."/>
            <person name="Brutnell T.P."/>
        </authorList>
    </citation>
    <scope>NUCLEOTIDE SEQUENCE [LARGE SCALE GENOMIC DNA]</scope>
    <source>
        <strain evidence="2">cv. Kellogg 1175</strain>
        <tissue evidence="1">Leaf</tissue>
    </source>
</reference>
<dbReference type="OrthoDB" id="693833at2759"/>
<dbReference type="AlphaFoldDB" id="A0A1E5UK62"/>
<keyword evidence="2" id="KW-1185">Reference proteome</keyword>
<evidence type="ECO:0000313" key="2">
    <source>
        <dbReference type="Proteomes" id="UP000095767"/>
    </source>
</evidence>
<dbReference type="Proteomes" id="UP000095767">
    <property type="component" value="Unassembled WGS sequence"/>
</dbReference>
<evidence type="ECO:0000313" key="1">
    <source>
        <dbReference type="EMBL" id="OEL13272.1"/>
    </source>
</evidence>
<dbReference type="EMBL" id="LWDX02073937">
    <property type="protein sequence ID" value="OEL13272.1"/>
    <property type="molecule type" value="Genomic_DNA"/>
</dbReference>
<protein>
    <submittedName>
        <fullName evidence="1">Uncharacterized protein</fullName>
    </submittedName>
</protein>
<sequence length="68" mass="7781">LFHDAMSKRANTLAKTVEATNANVRFDKLNKYMEYVDKDTSNFSAARLKMHQQILAELSKNLFSPSDD</sequence>
<proteinExistence type="predicted"/>
<comment type="caution">
    <text evidence="1">The sequence shown here is derived from an EMBL/GenBank/DDBJ whole genome shotgun (WGS) entry which is preliminary data.</text>
</comment>
<gene>
    <name evidence="1" type="ORF">BAE44_0025710</name>
</gene>
<organism evidence="1 2">
    <name type="scientific">Dichanthelium oligosanthes</name>
    <dbReference type="NCBI Taxonomy" id="888268"/>
    <lineage>
        <taxon>Eukaryota</taxon>
        <taxon>Viridiplantae</taxon>
        <taxon>Streptophyta</taxon>
        <taxon>Embryophyta</taxon>
        <taxon>Tracheophyta</taxon>
        <taxon>Spermatophyta</taxon>
        <taxon>Magnoliopsida</taxon>
        <taxon>Liliopsida</taxon>
        <taxon>Poales</taxon>
        <taxon>Poaceae</taxon>
        <taxon>PACMAD clade</taxon>
        <taxon>Panicoideae</taxon>
        <taxon>Panicodae</taxon>
        <taxon>Paniceae</taxon>
        <taxon>Dichantheliinae</taxon>
        <taxon>Dichanthelium</taxon>
    </lineage>
</organism>
<name>A0A1E5UK62_9POAL</name>
<dbReference type="STRING" id="888268.A0A1E5UK62"/>